<dbReference type="AlphaFoldDB" id="I3Z1R9"/>
<sequence length="82" mass="10078">MSREDFKKLTLQSKIQKLYLDGTFVVAIRYYTHKVNLYLLGNDYVEVFYNHKQDRIDKIDFLNREHTRMKFYLDQIHINVEC</sequence>
<keyword evidence="2" id="KW-1185">Reference proteome</keyword>
<dbReference type="PATRIC" id="fig|866536.3.peg.544"/>
<evidence type="ECO:0000313" key="2">
    <source>
        <dbReference type="Proteomes" id="UP000006050"/>
    </source>
</evidence>
<dbReference type="eggNOG" id="ENOG50337B5">
    <property type="taxonomic scope" value="Bacteria"/>
</dbReference>
<dbReference type="OrthoDB" id="886340at2"/>
<dbReference type="HOGENOM" id="CLU_2598248_0_0_10"/>
<organism evidence="1 2">
    <name type="scientific">Belliella baltica (strain DSM 15883 / CIP 108006 / LMG 21964 / BA134)</name>
    <dbReference type="NCBI Taxonomy" id="866536"/>
    <lineage>
        <taxon>Bacteria</taxon>
        <taxon>Pseudomonadati</taxon>
        <taxon>Bacteroidota</taxon>
        <taxon>Cytophagia</taxon>
        <taxon>Cytophagales</taxon>
        <taxon>Cyclobacteriaceae</taxon>
        <taxon>Belliella</taxon>
    </lineage>
</organism>
<dbReference type="KEGG" id="bbd:Belba_0529"/>
<proteinExistence type="predicted"/>
<dbReference type="STRING" id="866536.Belba_0529"/>
<dbReference type="RefSeq" id="WP_014771200.1">
    <property type="nucleotide sequence ID" value="NC_018010.1"/>
</dbReference>
<evidence type="ECO:0000313" key="1">
    <source>
        <dbReference type="EMBL" id="AFL83187.1"/>
    </source>
</evidence>
<gene>
    <name evidence="1" type="ordered locus">Belba_0529</name>
</gene>
<accession>I3Z1R9</accession>
<reference evidence="2" key="1">
    <citation type="submission" date="2012-06" db="EMBL/GenBank/DDBJ databases">
        <title>The complete genome of Belliella baltica DSM 15883.</title>
        <authorList>
            <person name="Lucas S."/>
            <person name="Copeland A."/>
            <person name="Lapidus A."/>
            <person name="Goodwin L."/>
            <person name="Pitluck S."/>
            <person name="Peters L."/>
            <person name="Mikhailova N."/>
            <person name="Davenport K."/>
            <person name="Kyrpides N."/>
            <person name="Mavromatis K."/>
            <person name="Pagani I."/>
            <person name="Ivanova N."/>
            <person name="Ovchinnikova G."/>
            <person name="Zeytun A."/>
            <person name="Detter J.C."/>
            <person name="Han C."/>
            <person name="Land M."/>
            <person name="Hauser L."/>
            <person name="Markowitz V."/>
            <person name="Cheng J.-F."/>
            <person name="Hugenholtz P."/>
            <person name="Woyke T."/>
            <person name="Wu D."/>
            <person name="Tindall B."/>
            <person name="Pomrenke H."/>
            <person name="Brambilla E."/>
            <person name="Klenk H.-P."/>
            <person name="Eisen J.A."/>
        </authorList>
    </citation>
    <scope>NUCLEOTIDE SEQUENCE [LARGE SCALE GENOMIC DNA]</scope>
    <source>
        <strain evidence="2">DSM 15883 / CIP 108006 / LMG 21964 / BA134</strain>
    </source>
</reference>
<protein>
    <submittedName>
        <fullName evidence="1">Uncharacterized protein</fullName>
    </submittedName>
</protein>
<dbReference type="Proteomes" id="UP000006050">
    <property type="component" value="Chromosome"/>
</dbReference>
<name>I3Z1R9_BELBD</name>
<dbReference type="EMBL" id="CP003281">
    <property type="protein sequence ID" value="AFL83187.1"/>
    <property type="molecule type" value="Genomic_DNA"/>
</dbReference>